<dbReference type="InterPro" id="IPR036291">
    <property type="entry name" value="NAD(P)-bd_dom_sf"/>
</dbReference>
<evidence type="ECO:0000313" key="4">
    <source>
        <dbReference type="Proteomes" id="UP001164506"/>
    </source>
</evidence>
<keyword evidence="4" id="KW-1185">Reference proteome</keyword>
<dbReference type="PANTHER" id="PTHR14239">
    <property type="entry name" value="DUDULIN-RELATED"/>
    <property type="match status" value="1"/>
</dbReference>
<dbReference type="Gene3D" id="3.40.50.720">
    <property type="entry name" value="NAD(P)-binding Rossmann-like Domain"/>
    <property type="match status" value="1"/>
</dbReference>
<organism evidence="3 4">
    <name type="scientific">Streptomyces tanashiensis</name>
    <dbReference type="NCBI Taxonomy" id="67367"/>
    <lineage>
        <taxon>Bacteria</taxon>
        <taxon>Bacillati</taxon>
        <taxon>Actinomycetota</taxon>
        <taxon>Actinomycetes</taxon>
        <taxon>Kitasatosporales</taxon>
        <taxon>Streptomycetaceae</taxon>
        <taxon>Streptomyces</taxon>
    </lineage>
</organism>
<dbReference type="PANTHER" id="PTHR14239:SF10">
    <property type="entry name" value="REDUCTASE"/>
    <property type="match status" value="1"/>
</dbReference>
<dbReference type="Proteomes" id="UP001164506">
    <property type="component" value="Chromosome"/>
</dbReference>
<feature type="domain" description="Pyrroline-5-carboxylate reductase catalytic N-terminal" evidence="2">
    <location>
        <begin position="2"/>
        <end position="97"/>
    </location>
</feature>
<evidence type="ECO:0000313" key="3">
    <source>
        <dbReference type="EMBL" id="UZX20165.1"/>
    </source>
</evidence>
<dbReference type="SUPFAM" id="SSF51735">
    <property type="entry name" value="NAD(P)-binding Rossmann-fold domains"/>
    <property type="match status" value="1"/>
</dbReference>
<name>A0ABY6QR48_9ACTN</name>
<dbReference type="GeneID" id="95598835"/>
<dbReference type="Pfam" id="PF03807">
    <property type="entry name" value="F420_oxidored"/>
    <property type="match status" value="1"/>
</dbReference>
<accession>A0ABY6QR48</accession>
<dbReference type="InterPro" id="IPR028939">
    <property type="entry name" value="P5C_Rdtase_cat_N"/>
</dbReference>
<proteinExistence type="predicted"/>
<evidence type="ECO:0000256" key="1">
    <source>
        <dbReference type="ARBA" id="ARBA00023002"/>
    </source>
</evidence>
<gene>
    <name evidence="3" type="ORF">LDH80_05285</name>
</gene>
<dbReference type="EMBL" id="CP084204">
    <property type="protein sequence ID" value="UZX20165.1"/>
    <property type="molecule type" value="Genomic_DNA"/>
</dbReference>
<protein>
    <submittedName>
        <fullName evidence="3">NAD(P)-binding domain-containing protein</fullName>
    </submittedName>
</protein>
<reference evidence="3" key="1">
    <citation type="submission" date="2021-09" db="EMBL/GenBank/DDBJ databases">
        <title>Complete genome sequence and metabolic characterization of Streptomyces tanashiensis DSM 731 the producer of antibacterial Kalafungin and diverse secondary metabolites.</title>
        <authorList>
            <person name="Abbasi M.N."/>
            <person name="Anwar M.N."/>
            <person name="Alam K."/>
            <person name="Shoaib M."/>
            <person name="Lin Z."/>
            <person name="Hayat M."/>
            <person name="Ali M.I."/>
            <person name="Malik H.M.T."/>
            <person name="Ahmed I."/>
            <person name="Li A."/>
            <person name="Hailong Wang H."/>
            <person name="Zhang Y."/>
        </authorList>
    </citation>
    <scope>NUCLEOTIDE SEQUENCE</scope>
    <source>
        <strain evidence="3">Kala</strain>
    </source>
</reference>
<keyword evidence="1" id="KW-0560">Oxidoreductase</keyword>
<dbReference type="RefSeq" id="WP_190105950.1">
    <property type="nucleotide sequence ID" value="NZ_BMUH01000013.1"/>
</dbReference>
<dbReference type="InterPro" id="IPR051267">
    <property type="entry name" value="STEAP_metalloreductase"/>
</dbReference>
<sequence length="222" mass="22510">MRIGILGTGHVGQALASAWARAGHDVVIGSRRPGDPELLAKLEGLLAAGARIEDSAAAAAHAEVLVNATPGTASVALLRTIGAPALAGKVLLDVAVGFLADGTLSHPVVSLGEEIQRAFPETRVVKTFSTIDRGVMVAPDSLEGPSTVFLSGEDAEAKQVVHGLLADLGWPDDSVLDLGGIATARGQEHFADLFVAVARATGTYEFGIRVVLPAAGQGVAGG</sequence>
<evidence type="ECO:0000259" key="2">
    <source>
        <dbReference type="Pfam" id="PF03807"/>
    </source>
</evidence>